<gene>
    <name evidence="2" type="ORF">S06H3_06393</name>
</gene>
<dbReference type="InterPro" id="IPR013785">
    <property type="entry name" value="Aldolase_TIM"/>
</dbReference>
<dbReference type="SUPFAM" id="SSF51395">
    <property type="entry name" value="FMN-linked oxidoreductases"/>
    <property type="match status" value="1"/>
</dbReference>
<evidence type="ECO:0000313" key="2">
    <source>
        <dbReference type="EMBL" id="GAH92531.1"/>
    </source>
</evidence>
<sequence>ARWEYAERIKERSGLKIIGNGNILNRDEALERLNIVDGIMIGRGAINNPFIFAEMQDKMPDLEDKKEIAERIMALVEEYYPPKLRLLRIKAFTKYLALGKPYVKKIKHKVYASKTFDDVKQFFRELDF</sequence>
<dbReference type="AlphaFoldDB" id="X1JCW2"/>
<feature type="non-terminal residue" evidence="2">
    <location>
        <position position="1"/>
    </location>
</feature>
<dbReference type="Gene3D" id="3.20.20.70">
    <property type="entry name" value="Aldolase class I"/>
    <property type="match status" value="1"/>
</dbReference>
<reference evidence="2" key="1">
    <citation type="journal article" date="2014" name="Front. Microbiol.">
        <title>High frequency of phylogenetically diverse reductive dehalogenase-homologous genes in deep subseafloor sedimentary metagenomes.</title>
        <authorList>
            <person name="Kawai M."/>
            <person name="Futagami T."/>
            <person name="Toyoda A."/>
            <person name="Takaki Y."/>
            <person name="Nishi S."/>
            <person name="Hori S."/>
            <person name="Arai W."/>
            <person name="Tsubouchi T."/>
            <person name="Morono Y."/>
            <person name="Uchiyama I."/>
            <person name="Ito T."/>
            <person name="Fujiyama A."/>
            <person name="Inagaki F."/>
            <person name="Takami H."/>
        </authorList>
    </citation>
    <scope>NUCLEOTIDE SEQUENCE</scope>
    <source>
        <strain evidence="2">Expedition CK06-06</strain>
    </source>
</reference>
<organism evidence="2">
    <name type="scientific">marine sediment metagenome</name>
    <dbReference type="NCBI Taxonomy" id="412755"/>
    <lineage>
        <taxon>unclassified sequences</taxon>
        <taxon>metagenomes</taxon>
        <taxon>ecological metagenomes</taxon>
    </lineage>
</organism>
<comment type="caution">
    <text evidence="2">The sequence shown here is derived from an EMBL/GenBank/DDBJ whole genome shotgun (WGS) entry which is preliminary data.</text>
</comment>
<protein>
    <recommendedName>
        <fullName evidence="1">DUS-like FMN-binding domain-containing protein</fullName>
    </recommendedName>
</protein>
<feature type="domain" description="DUS-like FMN-binding" evidence="1">
    <location>
        <begin position="1"/>
        <end position="109"/>
    </location>
</feature>
<accession>X1JCW2</accession>
<dbReference type="InterPro" id="IPR035587">
    <property type="entry name" value="DUS-like_FMN-bd"/>
</dbReference>
<dbReference type="Pfam" id="PF01207">
    <property type="entry name" value="Dus"/>
    <property type="match status" value="1"/>
</dbReference>
<dbReference type="EMBL" id="BARV01002480">
    <property type="protein sequence ID" value="GAH92531.1"/>
    <property type="molecule type" value="Genomic_DNA"/>
</dbReference>
<evidence type="ECO:0000259" key="1">
    <source>
        <dbReference type="Pfam" id="PF01207"/>
    </source>
</evidence>
<proteinExistence type="predicted"/>
<name>X1JCW2_9ZZZZ</name>